<dbReference type="STRING" id="1962155.B1813_19105"/>
<organism evidence="2 3">
    <name type="scientific">Saccharomonospora piscinae</name>
    <dbReference type="NCBI Taxonomy" id="687388"/>
    <lineage>
        <taxon>Bacteria</taxon>
        <taxon>Bacillati</taxon>
        <taxon>Actinomycetota</taxon>
        <taxon>Actinomycetes</taxon>
        <taxon>Pseudonocardiales</taxon>
        <taxon>Pseudonocardiaceae</taxon>
        <taxon>Saccharomonospora</taxon>
    </lineage>
</organism>
<dbReference type="EMBL" id="MWIH01000008">
    <property type="protein sequence ID" value="OQO89949.1"/>
    <property type="molecule type" value="Genomic_DNA"/>
</dbReference>
<dbReference type="Pfam" id="PF04149">
    <property type="entry name" value="DUF397"/>
    <property type="match status" value="1"/>
</dbReference>
<name>A0A1V8ZYF1_SACPI</name>
<evidence type="ECO:0000313" key="3">
    <source>
        <dbReference type="Proteomes" id="UP000192591"/>
    </source>
</evidence>
<dbReference type="InterPro" id="IPR007278">
    <property type="entry name" value="DUF397"/>
</dbReference>
<protein>
    <submittedName>
        <fullName evidence="2">DUF397 domain-containing protein</fullName>
    </submittedName>
</protein>
<comment type="caution">
    <text evidence="2">The sequence shown here is derived from an EMBL/GenBank/DDBJ whole genome shotgun (WGS) entry which is preliminary data.</text>
</comment>
<dbReference type="RefSeq" id="WP_081194247.1">
    <property type="nucleotide sequence ID" value="NZ_MWIH01000008.1"/>
</dbReference>
<reference evidence="2 3" key="1">
    <citation type="submission" date="2017-02" db="EMBL/GenBank/DDBJ databases">
        <title>Draft genome of Saccharomonospora sp. 154.</title>
        <authorList>
            <person name="Alonso-Carmona G.S."/>
            <person name="De La Haba R."/>
            <person name="Vera-Gargallo B."/>
            <person name="Sandoval-Trujillo A.H."/>
            <person name="Ramirez-Duran N."/>
            <person name="Ventosa A."/>
        </authorList>
    </citation>
    <scope>NUCLEOTIDE SEQUENCE [LARGE SCALE GENOMIC DNA]</scope>
    <source>
        <strain evidence="2 3">LRS4.154</strain>
    </source>
</reference>
<dbReference type="Proteomes" id="UP000192591">
    <property type="component" value="Unassembled WGS sequence"/>
</dbReference>
<evidence type="ECO:0000259" key="1">
    <source>
        <dbReference type="Pfam" id="PF04149"/>
    </source>
</evidence>
<accession>A0A1V8ZYF1</accession>
<gene>
    <name evidence="2" type="ORF">B1813_19105</name>
</gene>
<dbReference type="AlphaFoldDB" id="A0A1V8ZYF1"/>
<evidence type="ECO:0000313" key="2">
    <source>
        <dbReference type="EMBL" id="OQO89949.1"/>
    </source>
</evidence>
<proteinExistence type="predicted"/>
<keyword evidence="3" id="KW-1185">Reference proteome</keyword>
<feature type="domain" description="DUF397" evidence="1">
    <location>
        <begin position="9"/>
        <end position="59"/>
    </location>
</feature>
<sequence length="65" mass="7349">MTVHQQSDGWVKSSFSNQHNCVEFRRVDGGVEVRNSKRPDEATIRYTDSEWSAFIAGAKAGEFDL</sequence>